<dbReference type="Proteomes" id="UP001200642">
    <property type="component" value="Unassembled WGS sequence"/>
</dbReference>
<keyword evidence="2" id="KW-1185">Reference proteome</keyword>
<dbReference type="EMBL" id="JAIRBC010000045">
    <property type="protein sequence ID" value="MCG2462786.1"/>
    <property type="molecule type" value="Genomic_DNA"/>
</dbReference>
<protein>
    <submittedName>
        <fullName evidence="1">Uncharacterized protein</fullName>
    </submittedName>
</protein>
<evidence type="ECO:0000313" key="2">
    <source>
        <dbReference type="Proteomes" id="UP001200642"/>
    </source>
</evidence>
<name>A0AAE3F018_9FLAO</name>
<reference evidence="1" key="1">
    <citation type="submission" date="2023-02" db="EMBL/GenBank/DDBJ databases">
        <title>Genome of Flavobacteriaceae gen. nov. sp. strain F89.</title>
        <authorList>
            <person name="Wang Y."/>
        </authorList>
    </citation>
    <scope>NUCLEOTIDE SEQUENCE</scope>
    <source>
        <strain evidence="1">F89</strain>
    </source>
</reference>
<sequence length="66" mass="8173">MGYYNTPYFGGMRFPEETYDKEQIMTKIREFNFIDQFVDHKFKVYRWFFTKERIGCRTNEQVAPNL</sequence>
<proteinExistence type="predicted"/>
<organism evidence="1 2">
    <name type="scientific">Cerina litoralis</name>
    <dbReference type="NCBI Taxonomy" id="2874477"/>
    <lineage>
        <taxon>Bacteria</taxon>
        <taxon>Pseudomonadati</taxon>
        <taxon>Bacteroidota</taxon>
        <taxon>Flavobacteriia</taxon>
        <taxon>Flavobacteriales</taxon>
        <taxon>Flavobacteriaceae</taxon>
        <taxon>Cerina</taxon>
    </lineage>
</organism>
<gene>
    <name evidence="1" type="ORF">K8352_18630</name>
</gene>
<comment type="caution">
    <text evidence="1">The sequence shown here is derived from an EMBL/GenBank/DDBJ whole genome shotgun (WGS) entry which is preliminary data.</text>
</comment>
<dbReference type="RefSeq" id="WP_317903921.1">
    <property type="nucleotide sequence ID" value="NZ_JAIRBC010000045.1"/>
</dbReference>
<dbReference type="AlphaFoldDB" id="A0AAE3F018"/>
<accession>A0AAE3F018</accession>
<evidence type="ECO:0000313" key="1">
    <source>
        <dbReference type="EMBL" id="MCG2462786.1"/>
    </source>
</evidence>